<evidence type="ECO:0000259" key="4">
    <source>
        <dbReference type="Pfam" id="PF11611"/>
    </source>
</evidence>
<protein>
    <submittedName>
        <fullName evidence="5">Uncharacterized protein DUF4352</fullName>
    </submittedName>
</protein>
<evidence type="ECO:0000256" key="1">
    <source>
        <dbReference type="ARBA" id="ARBA00022729"/>
    </source>
</evidence>
<accession>A0A561ECE6</accession>
<gene>
    <name evidence="5" type="ORF">BKA23_2109</name>
</gene>
<dbReference type="RefSeq" id="WP_145227740.1">
    <property type="nucleotide sequence ID" value="NZ_VIVQ01000001.1"/>
</dbReference>
<dbReference type="Gene3D" id="2.60.40.1240">
    <property type="match status" value="1"/>
</dbReference>
<name>A0A561ECE6_9MICO</name>
<feature type="region of interest" description="Disordered" evidence="2">
    <location>
        <begin position="32"/>
        <end position="79"/>
    </location>
</feature>
<feature type="compositionally biased region" description="Low complexity" evidence="2">
    <location>
        <begin position="32"/>
        <end position="77"/>
    </location>
</feature>
<evidence type="ECO:0000256" key="3">
    <source>
        <dbReference type="SAM" id="SignalP"/>
    </source>
</evidence>
<dbReference type="PROSITE" id="PS51257">
    <property type="entry name" value="PROKAR_LIPOPROTEIN"/>
    <property type="match status" value="1"/>
</dbReference>
<proteinExistence type="predicted"/>
<evidence type="ECO:0000313" key="6">
    <source>
        <dbReference type="Proteomes" id="UP000318297"/>
    </source>
</evidence>
<dbReference type="OrthoDB" id="3430849at2"/>
<dbReference type="InterPro" id="IPR029050">
    <property type="entry name" value="Immunoprotect_excell_Ig-like"/>
</dbReference>
<sequence>MRSASSRFMTKARVVVPLAAVAVALAGCGASAPSAAPPSGATPAATGTSPAAAPSTSTGVPTVSSAPTTSSANAGATCTTDDGSSIITPGVLAPSTKKAAWGKPLTLSQTYGGTASVTPSLPVAKKASSSDLLGPPAGQQYLLVKVTITYKSGYSVVVGSTDFTLRDTSNNVCSSDSFSSAVPSQQQFDIANLDSSSRTYTGTLVFDVPIGQDYSKYTLLYLDDMSSSAQAQIAWTN</sequence>
<feature type="signal peptide" evidence="3">
    <location>
        <begin position="1"/>
        <end position="35"/>
    </location>
</feature>
<feature type="chain" id="PRO_5021727528" evidence="3">
    <location>
        <begin position="36"/>
        <end position="237"/>
    </location>
</feature>
<dbReference type="Proteomes" id="UP000318297">
    <property type="component" value="Unassembled WGS sequence"/>
</dbReference>
<evidence type="ECO:0000313" key="5">
    <source>
        <dbReference type="EMBL" id="TWE13280.1"/>
    </source>
</evidence>
<reference evidence="5 6" key="1">
    <citation type="submission" date="2019-06" db="EMBL/GenBank/DDBJ databases">
        <title>Sequencing the genomes of 1000 actinobacteria strains.</title>
        <authorList>
            <person name="Klenk H.-P."/>
        </authorList>
    </citation>
    <scope>NUCLEOTIDE SEQUENCE [LARGE SCALE GENOMIC DNA]</scope>
    <source>
        <strain evidence="5 6">DSM 19560</strain>
    </source>
</reference>
<keyword evidence="1 3" id="KW-0732">Signal</keyword>
<feature type="domain" description="DUF4352" evidence="4">
    <location>
        <begin position="123"/>
        <end position="229"/>
    </location>
</feature>
<dbReference type="InterPro" id="IPR029051">
    <property type="entry name" value="DUF4352"/>
</dbReference>
<evidence type="ECO:0000256" key="2">
    <source>
        <dbReference type="SAM" id="MobiDB-lite"/>
    </source>
</evidence>
<dbReference type="AlphaFoldDB" id="A0A561ECE6"/>
<keyword evidence="6" id="KW-1185">Reference proteome</keyword>
<organism evidence="5 6">
    <name type="scientific">Rudaeicoccus suwonensis</name>
    <dbReference type="NCBI Taxonomy" id="657409"/>
    <lineage>
        <taxon>Bacteria</taxon>
        <taxon>Bacillati</taxon>
        <taxon>Actinomycetota</taxon>
        <taxon>Actinomycetes</taxon>
        <taxon>Micrococcales</taxon>
        <taxon>Dermacoccaceae</taxon>
        <taxon>Rudaeicoccus</taxon>
    </lineage>
</organism>
<comment type="caution">
    <text evidence="5">The sequence shown here is derived from an EMBL/GenBank/DDBJ whole genome shotgun (WGS) entry which is preliminary data.</text>
</comment>
<dbReference type="EMBL" id="VIVQ01000001">
    <property type="protein sequence ID" value="TWE13280.1"/>
    <property type="molecule type" value="Genomic_DNA"/>
</dbReference>
<dbReference type="Pfam" id="PF11611">
    <property type="entry name" value="DUF4352"/>
    <property type="match status" value="1"/>
</dbReference>